<evidence type="ECO:0000313" key="4">
    <source>
        <dbReference type="Proteomes" id="UP001228581"/>
    </source>
</evidence>
<dbReference type="PROSITE" id="PS51502">
    <property type="entry name" value="S_R_A_B_BARREL"/>
    <property type="match status" value="1"/>
</dbReference>
<dbReference type="SMART" id="SM00886">
    <property type="entry name" value="Dabb"/>
    <property type="match status" value="1"/>
</dbReference>
<keyword evidence="4" id="KW-1185">Reference proteome</keyword>
<dbReference type="Pfam" id="PF07876">
    <property type="entry name" value="Dabb"/>
    <property type="match status" value="1"/>
</dbReference>
<sequence length="106" mass="12402">MNHIKKGFVHTVYFWLKEPNSQVAKDSLYQGLQLLATVGEIQEGYIGVPAETRRPVIDHSYAYSITFVFKSKADQDIYQEHPIHKKFIELYSHLWERVQVYDATSL</sequence>
<comment type="caution">
    <text evidence="2">The sequence shown here is derived from an EMBL/GenBank/DDBJ whole genome shotgun (WGS) entry which is preliminary data.</text>
</comment>
<feature type="domain" description="Stress-response A/B barrel" evidence="1">
    <location>
        <begin position="8"/>
        <end position="103"/>
    </location>
</feature>
<evidence type="ECO:0000313" key="2">
    <source>
        <dbReference type="EMBL" id="MDJ1479397.1"/>
    </source>
</evidence>
<evidence type="ECO:0000259" key="1">
    <source>
        <dbReference type="PROSITE" id="PS51502"/>
    </source>
</evidence>
<dbReference type="Proteomes" id="UP001228581">
    <property type="component" value="Unassembled WGS sequence"/>
</dbReference>
<evidence type="ECO:0000313" key="5">
    <source>
        <dbReference type="Proteomes" id="UP001241110"/>
    </source>
</evidence>
<gene>
    <name evidence="2" type="ORF">QNI16_02805</name>
    <name evidence="3" type="ORF">QNI19_07350</name>
</gene>
<proteinExistence type="predicted"/>
<organism evidence="2 5">
    <name type="scientific">Xanthocytophaga flava</name>
    <dbReference type="NCBI Taxonomy" id="3048013"/>
    <lineage>
        <taxon>Bacteria</taxon>
        <taxon>Pseudomonadati</taxon>
        <taxon>Bacteroidota</taxon>
        <taxon>Cytophagia</taxon>
        <taxon>Cytophagales</taxon>
        <taxon>Rhodocytophagaceae</taxon>
        <taxon>Xanthocytophaga</taxon>
    </lineage>
</organism>
<protein>
    <submittedName>
        <fullName evidence="2">Dabb family protein</fullName>
    </submittedName>
</protein>
<dbReference type="AlphaFoldDB" id="A0AAE3QHC0"/>
<dbReference type="Proteomes" id="UP001241110">
    <property type="component" value="Unassembled WGS sequence"/>
</dbReference>
<reference evidence="2 4" key="1">
    <citation type="submission" date="2023-05" db="EMBL/GenBank/DDBJ databases">
        <authorList>
            <person name="Zhang X."/>
        </authorList>
    </citation>
    <scope>NUCLEOTIDE SEQUENCE</scope>
    <source>
        <strain evidence="3 4">DM2B3-1</strain>
        <strain evidence="2">YF14B1</strain>
    </source>
</reference>
<dbReference type="InterPro" id="IPR011008">
    <property type="entry name" value="Dimeric_a/b-barrel"/>
</dbReference>
<dbReference type="InterPro" id="IPR013097">
    <property type="entry name" value="Dabb"/>
</dbReference>
<evidence type="ECO:0000313" key="3">
    <source>
        <dbReference type="EMBL" id="MDJ1492742.1"/>
    </source>
</evidence>
<name>A0AAE3QHC0_9BACT</name>
<dbReference type="EMBL" id="JASJOS010000001">
    <property type="protein sequence ID" value="MDJ1479397.1"/>
    <property type="molecule type" value="Genomic_DNA"/>
</dbReference>
<dbReference type="Gene3D" id="3.30.70.100">
    <property type="match status" value="1"/>
</dbReference>
<accession>A0AAE3QHC0</accession>
<dbReference type="SUPFAM" id="SSF54909">
    <property type="entry name" value="Dimeric alpha+beta barrel"/>
    <property type="match status" value="1"/>
</dbReference>
<dbReference type="EMBL" id="JASJOT010000003">
    <property type="protein sequence ID" value="MDJ1492742.1"/>
    <property type="molecule type" value="Genomic_DNA"/>
</dbReference>